<name>A0ACB9KZE3_9MYRT</name>
<organism evidence="1 2">
    <name type="scientific">Melastoma candidum</name>
    <dbReference type="NCBI Taxonomy" id="119954"/>
    <lineage>
        <taxon>Eukaryota</taxon>
        <taxon>Viridiplantae</taxon>
        <taxon>Streptophyta</taxon>
        <taxon>Embryophyta</taxon>
        <taxon>Tracheophyta</taxon>
        <taxon>Spermatophyta</taxon>
        <taxon>Magnoliopsida</taxon>
        <taxon>eudicotyledons</taxon>
        <taxon>Gunneridae</taxon>
        <taxon>Pentapetalae</taxon>
        <taxon>rosids</taxon>
        <taxon>malvids</taxon>
        <taxon>Myrtales</taxon>
        <taxon>Melastomataceae</taxon>
        <taxon>Melastomatoideae</taxon>
        <taxon>Melastomateae</taxon>
        <taxon>Melastoma</taxon>
    </lineage>
</organism>
<evidence type="ECO:0000313" key="1">
    <source>
        <dbReference type="EMBL" id="KAI4302905.1"/>
    </source>
</evidence>
<evidence type="ECO:0000313" key="2">
    <source>
        <dbReference type="Proteomes" id="UP001057402"/>
    </source>
</evidence>
<protein>
    <submittedName>
        <fullName evidence="1">Uncharacterized protein</fullName>
    </submittedName>
</protein>
<sequence>MSIILYYFTLTFFLIPPTILSPPSSSPSPSPSATSVPALFILGDSSVDCGTNNFLGTFARADHPPYGRDFVTHSPTGRFSNGKIPVDFIASRLGLPFVPSYLGLNGTAEEMLRGVNYASAGAGIIFSSGSELGQHISLTQQIQQFTDTVQQFILHLGEAAAANRISRSVFYISIGVNDYIHYYLRNVSDVQNQYLPWTFNQFLASSVEQEIKNLYDLHARRVVVMGLPPIGCAPHYLWQYGSKDGGCIEEINDAIMGFNFAMRFMIDQLHHELPDANVIYCDVFRGSMDILTNHKQYGFNITSDACCGLGKYNGWIMCLMPDMACADASNHIWWDQFHPTEAVNEILADNVWNSKHTRMCYPMSLEEMVQS</sequence>
<proteinExistence type="predicted"/>
<dbReference type="Proteomes" id="UP001057402">
    <property type="component" value="Chromosome 12"/>
</dbReference>
<comment type="caution">
    <text evidence="1">The sequence shown here is derived from an EMBL/GenBank/DDBJ whole genome shotgun (WGS) entry which is preliminary data.</text>
</comment>
<dbReference type="EMBL" id="CM042891">
    <property type="protein sequence ID" value="KAI4302905.1"/>
    <property type="molecule type" value="Genomic_DNA"/>
</dbReference>
<keyword evidence="2" id="KW-1185">Reference proteome</keyword>
<gene>
    <name evidence="1" type="ORF">MLD38_038598</name>
</gene>
<accession>A0ACB9KZE3</accession>
<reference evidence="2" key="1">
    <citation type="journal article" date="2023" name="Front. Plant Sci.">
        <title>Chromosomal-level genome assembly of Melastoma candidum provides insights into trichome evolution.</title>
        <authorList>
            <person name="Zhong Y."/>
            <person name="Wu W."/>
            <person name="Sun C."/>
            <person name="Zou P."/>
            <person name="Liu Y."/>
            <person name="Dai S."/>
            <person name="Zhou R."/>
        </authorList>
    </citation>
    <scope>NUCLEOTIDE SEQUENCE [LARGE SCALE GENOMIC DNA]</scope>
</reference>